<evidence type="ECO:0000259" key="2">
    <source>
        <dbReference type="Pfam" id="PF08241"/>
    </source>
</evidence>
<dbReference type="InterPro" id="IPR050447">
    <property type="entry name" value="Erg6_SMT_methyltransf"/>
</dbReference>
<reference evidence="4" key="1">
    <citation type="submission" date="2016-10" db="EMBL/GenBank/DDBJ databases">
        <authorList>
            <person name="de Groot N.N."/>
        </authorList>
    </citation>
    <scope>NUCLEOTIDE SEQUENCE [LARGE SCALE GENOMIC DNA]</scope>
    <source>
        <strain evidence="4">DSM 44637</strain>
    </source>
</reference>
<dbReference type="InterPro" id="IPR013216">
    <property type="entry name" value="Methyltransf_11"/>
</dbReference>
<dbReference type="RefSeq" id="WP_067578477.1">
    <property type="nucleotide sequence ID" value="NZ_FOWC01000001.1"/>
</dbReference>
<proteinExistence type="predicted"/>
<gene>
    <name evidence="3" type="ORF">G3I59_28935</name>
    <name evidence="4" type="ORF">SAMN05421854_101818</name>
</gene>
<organism evidence="4 5">
    <name type="scientific">Amycolatopsis rubida</name>
    <dbReference type="NCBI Taxonomy" id="112413"/>
    <lineage>
        <taxon>Bacteria</taxon>
        <taxon>Bacillati</taxon>
        <taxon>Actinomycetota</taxon>
        <taxon>Actinomycetes</taxon>
        <taxon>Pseudonocardiales</taxon>
        <taxon>Pseudonocardiaceae</taxon>
        <taxon>Amycolatopsis</taxon>
    </lineage>
</organism>
<protein>
    <submittedName>
        <fullName evidence="3">Class I SAM-dependent methyltransferase</fullName>
    </submittedName>
    <submittedName>
        <fullName evidence="4">Methyltransferase domain-containing protein</fullName>
    </submittedName>
</protein>
<evidence type="ECO:0000256" key="1">
    <source>
        <dbReference type="ARBA" id="ARBA00022679"/>
    </source>
</evidence>
<dbReference type="Pfam" id="PF08241">
    <property type="entry name" value="Methyltransf_11"/>
    <property type="match status" value="1"/>
</dbReference>
<keyword evidence="1 4" id="KW-0808">Transferase</keyword>
<dbReference type="STRING" id="112413.SAMN05421854_101818"/>
<keyword evidence="6" id="KW-1185">Reference proteome</keyword>
<keyword evidence="4" id="KW-0489">Methyltransferase</keyword>
<evidence type="ECO:0000313" key="4">
    <source>
        <dbReference type="EMBL" id="SFO15289.1"/>
    </source>
</evidence>
<dbReference type="OrthoDB" id="3636702at2"/>
<dbReference type="GO" id="GO:0032259">
    <property type="term" value="P:methylation"/>
    <property type="evidence" value="ECO:0007669"/>
    <property type="project" value="UniProtKB-KW"/>
</dbReference>
<evidence type="ECO:0000313" key="5">
    <source>
        <dbReference type="Proteomes" id="UP000199137"/>
    </source>
</evidence>
<feature type="domain" description="Methyltransferase type 11" evidence="2">
    <location>
        <begin position="56"/>
        <end position="152"/>
    </location>
</feature>
<evidence type="ECO:0000313" key="3">
    <source>
        <dbReference type="EMBL" id="NEC59499.1"/>
    </source>
</evidence>
<dbReference type="PANTHER" id="PTHR44068:SF11">
    <property type="entry name" value="GERANYL DIPHOSPHATE 2-C-METHYLTRANSFERASE"/>
    <property type="match status" value="1"/>
</dbReference>
<evidence type="ECO:0000313" key="6">
    <source>
        <dbReference type="Proteomes" id="UP000470404"/>
    </source>
</evidence>
<dbReference type="PANTHER" id="PTHR44068">
    <property type="entry name" value="ZGC:194242"/>
    <property type="match status" value="1"/>
</dbReference>
<dbReference type="AlphaFoldDB" id="A0A1I5EV44"/>
<dbReference type="InterPro" id="IPR029063">
    <property type="entry name" value="SAM-dependent_MTases_sf"/>
</dbReference>
<reference evidence="5" key="2">
    <citation type="submission" date="2016-10" db="EMBL/GenBank/DDBJ databases">
        <authorList>
            <person name="Varghese N."/>
            <person name="Submissions S."/>
        </authorList>
    </citation>
    <scope>NUCLEOTIDE SEQUENCE [LARGE SCALE GENOMIC DNA]</scope>
    <source>
        <strain evidence="5">DSM 44637</strain>
    </source>
</reference>
<accession>A0A1I5EV44</accession>
<dbReference type="EMBL" id="JAAGNC010000146">
    <property type="protein sequence ID" value="NEC59499.1"/>
    <property type="molecule type" value="Genomic_DNA"/>
</dbReference>
<dbReference type="Proteomes" id="UP000199137">
    <property type="component" value="Unassembled WGS sequence"/>
</dbReference>
<dbReference type="SUPFAM" id="SSF53335">
    <property type="entry name" value="S-adenosyl-L-methionine-dependent methyltransferases"/>
    <property type="match status" value="1"/>
</dbReference>
<name>A0A1I5EV44_9PSEU</name>
<sequence>MGNTQVKRHRRKLLPEMEGPVARAYARGRGTEPQLVQYRETAEMLASELAEGADVLEVAPGPGFFAVELARTGRCTVTGLDVSRTFVQLAREHAQEQGVSAEFRRGDVAAMPFADGSFDFLICQAAFKNFADPVDALDEMHRVLRPGGVALIQDLSKSTTDAELDAEVARMKLGPVATFTTVRALRGLRRRAYTPEQFSATVAESKFRTGEVTVDGIGLDVRLRRE</sequence>
<reference evidence="3 6" key="3">
    <citation type="submission" date="2020-01" db="EMBL/GenBank/DDBJ databases">
        <title>Insect and environment-associated Actinomycetes.</title>
        <authorList>
            <person name="Currrie C."/>
            <person name="Chevrette M."/>
            <person name="Carlson C."/>
            <person name="Stubbendieck R."/>
            <person name="Wendt-Pienkowski E."/>
        </authorList>
    </citation>
    <scope>NUCLEOTIDE SEQUENCE [LARGE SCALE GENOMIC DNA]</scope>
    <source>
        <strain evidence="3 6">SID8386</strain>
    </source>
</reference>
<dbReference type="GO" id="GO:0008757">
    <property type="term" value="F:S-adenosylmethionine-dependent methyltransferase activity"/>
    <property type="evidence" value="ECO:0007669"/>
    <property type="project" value="InterPro"/>
</dbReference>
<dbReference type="Proteomes" id="UP000470404">
    <property type="component" value="Unassembled WGS sequence"/>
</dbReference>
<dbReference type="Gene3D" id="3.40.50.150">
    <property type="entry name" value="Vaccinia Virus protein VP39"/>
    <property type="match status" value="1"/>
</dbReference>
<dbReference type="EMBL" id="FOWC01000001">
    <property type="protein sequence ID" value="SFO15289.1"/>
    <property type="molecule type" value="Genomic_DNA"/>
</dbReference>
<dbReference type="CDD" id="cd02440">
    <property type="entry name" value="AdoMet_MTases"/>
    <property type="match status" value="1"/>
</dbReference>